<sequence length="86" mass="9742">MATAVRGPCHWMRAATSRSSWRIRCTNCGAELTDERWRAVERVGWGTAQEPRPSLCGDCDRQADTDVQQAWPGAHRHQEHDQAVPE</sequence>
<comment type="caution">
    <text evidence="2">The sequence shown here is derived from an EMBL/GenBank/DDBJ whole genome shotgun (WGS) entry which is preliminary data.</text>
</comment>
<feature type="compositionally biased region" description="Basic and acidic residues" evidence="1">
    <location>
        <begin position="76"/>
        <end position="86"/>
    </location>
</feature>
<dbReference type="EMBL" id="JACHJI010000005">
    <property type="protein sequence ID" value="MBB4899497.1"/>
    <property type="molecule type" value="Genomic_DNA"/>
</dbReference>
<name>A0A7W7M0N2_9ACTN</name>
<evidence type="ECO:0000256" key="1">
    <source>
        <dbReference type="SAM" id="MobiDB-lite"/>
    </source>
</evidence>
<dbReference type="AlphaFoldDB" id="A0A7W7M0N2"/>
<accession>A0A7W7M0N2</accession>
<dbReference type="RefSeq" id="WP_184822084.1">
    <property type="nucleotide sequence ID" value="NZ_BMTI01000030.1"/>
</dbReference>
<protein>
    <submittedName>
        <fullName evidence="2">Uncharacterized protein</fullName>
    </submittedName>
</protein>
<gene>
    <name evidence="2" type="ORF">FHS37_003557</name>
</gene>
<feature type="region of interest" description="Disordered" evidence="1">
    <location>
        <begin position="60"/>
        <end position="86"/>
    </location>
</feature>
<evidence type="ECO:0000313" key="3">
    <source>
        <dbReference type="Proteomes" id="UP000579523"/>
    </source>
</evidence>
<keyword evidence="3" id="KW-1185">Reference proteome</keyword>
<dbReference type="Proteomes" id="UP000579523">
    <property type="component" value="Unassembled WGS sequence"/>
</dbReference>
<proteinExistence type="predicted"/>
<reference evidence="2 3" key="1">
    <citation type="submission" date="2020-08" db="EMBL/GenBank/DDBJ databases">
        <title>Genomic Encyclopedia of Type Strains, Phase III (KMG-III): the genomes of soil and plant-associated and newly described type strains.</title>
        <authorList>
            <person name="Whitman W."/>
        </authorList>
    </citation>
    <scope>NUCLEOTIDE SEQUENCE [LARGE SCALE GENOMIC DNA]</scope>
    <source>
        <strain evidence="2 3">CECT 3273</strain>
    </source>
</reference>
<organism evidence="2 3">
    <name type="scientific">Streptomyces griseomycini</name>
    <dbReference type="NCBI Taxonomy" id="66895"/>
    <lineage>
        <taxon>Bacteria</taxon>
        <taxon>Bacillati</taxon>
        <taxon>Actinomycetota</taxon>
        <taxon>Actinomycetes</taxon>
        <taxon>Kitasatosporales</taxon>
        <taxon>Streptomycetaceae</taxon>
        <taxon>Streptomyces</taxon>
    </lineage>
</organism>
<evidence type="ECO:0000313" key="2">
    <source>
        <dbReference type="EMBL" id="MBB4899497.1"/>
    </source>
</evidence>